<dbReference type="RefSeq" id="WP_120470666.1">
    <property type="nucleotide sequence ID" value="NZ_RAYQ01000014.1"/>
</dbReference>
<evidence type="ECO:0000313" key="2">
    <source>
        <dbReference type="Proteomes" id="UP000280696"/>
    </source>
</evidence>
<dbReference type="Gene3D" id="2.160.10.10">
    <property type="entry name" value="Hexapeptide repeat proteins"/>
    <property type="match status" value="1"/>
</dbReference>
<accession>A0A3A9AGI5</accession>
<keyword evidence="2" id="KW-1185">Reference proteome</keyword>
<dbReference type="Proteomes" id="UP000280696">
    <property type="component" value="Unassembled WGS sequence"/>
</dbReference>
<sequence length="206" mass="22855">MKKYEFTGETKKIGSNGDITLKRIRAIASFDVIKAGDLGGWIEKEENLSQENKAWVCGNAKVYGNAKVFDNAKVCNNAEVYGNAKVYNDTWVYGNVCVCNNAEVYGNAKVYGNVDIYSNAKVCGDAQILYENHLLVIGPIGSRNSFTTFFRDKDNEIAVKCGCFCGKIDKFIERVQKTHGDGRYAAVYRAAVEVAKIHINLDCYLA</sequence>
<protein>
    <submittedName>
        <fullName evidence="1">Polymer-forming cytoskeletal protein</fullName>
    </submittedName>
</protein>
<proteinExistence type="predicted"/>
<evidence type="ECO:0000313" key="1">
    <source>
        <dbReference type="EMBL" id="RKI90459.1"/>
    </source>
</evidence>
<gene>
    <name evidence="1" type="ORF">D7V94_13595</name>
</gene>
<dbReference type="AlphaFoldDB" id="A0A3A9AGI5"/>
<comment type="caution">
    <text evidence="1">The sequence shown here is derived from an EMBL/GenBank/DDBJ whole genome shotgun (WGS) entry which is preliminary data.</text>
</comment>
<dbReference type="SUPFAM" id="SSF51161">
    <property type="entry name" value="Trimeric LpxA-like enzymes"/>
    <property type="match status" value="1"/>
</dbReference>
<dbReference type="OrthoDB" id="2065905at2"/>
<organism evidence="1 2">
    <name type="scientific">Parablautia intestinalis</name>
    <dbReference type="NCBI Taxonomy" id="2320100"/>
    <lineage>
        <taxon>Bacteria</taxon>
        <taxon>Bacillati</taxon>
        <taxon>Bacillota</taxon>
        <taxon>Clostridia</taxon>
        <taxon>Lachnospirales</taxon>
        <taxon>Lachnospiraceae</taxon>
        <taxon>Parablautia</taxon>
    </lineage>
</organism>
<name>A0A3A9AGI5_9FIRM</name>
<reference evidence="1 2" key="1">
    <citation type="submission" date="2018-09" db="EMBL/GenBank/DDBJ databases">
        <title>Murine metabolic-syndrome-specific gut microbial biobank.</title>
        <authorList>
            <person name="Liu C."/>
        </authorList>
    </citation>
    <scope>NUCLEOTIDE SEQUENCE [LARGE SCALE GENOMIC DNA]</scope>
    <source>
        <strain evidence="1 2">0.1xD8-82</strain>
    </source>
</reference>
<dbReference type="InterPro" id="IPR011004">
    <property type="entry name" value="Trimer_LpxA-like_sf"/>
</dbReference>
<dbReference type="EMBL" id="RAYQ01000014">
    <property type="protein sequence ID" value="RKI90459.1"/>
    <property type="molecule type" value="Genomic_DNA"/>
</dbReference>